<sequence length="299" mass="33949">MAPTFGSLVTGKKKITQNDLRRIMIEQKRKLSETVKKIDSPLAKFNDSGQLLCKVCESVVHSEAIWKVHINSKKHRENFADAKRRREETVNFVCPSVPKLKRPAQTEETLPPKKLKGILKNAPQPKVSEEFFDLGNHATVEEVNRNEDSVMEAGEDPSDDDSEPPPETTKTVASNQEEVLPEGFFDDPMLDAKARNVEYKDPIEGEWEKFQKEMKEVSTVSAQIIAEDQEEVAAGRQIDEIDEQMRNWSRVLDLEIGIKAVVKSGNRRSNAGDDDLEASSADEAEFDEYLDWRAKKSYR</sequence>
<dbReference type="PANTHER" id="PTHR13278">
    <property type="entry name" value="ZINC FINGER PROTEIN 830"/>
    <property type="match status" value="1"/>
</dbReference>
<dbReference type="OrthoDB" id="77607at2759"/>
<dbReference type="Pfam" id="PF23406">
    <property type="entry name" value="ZNF380_CC"/>
    <property type="match status" value="1"/>
</dbReference>
<evidence type="ECO:0000256" key="7">
    <source>
        <dbReference type="ARBA" id="ARBA00022723"/>
    </source>
</evidence>
<keyword evidence="10" id="KW-0862">Zinc</keyword>
<name>A0A2J7Q561_9NEOP</name>
<protein>
    <recommendedName>
        <fullName evidence="3">Zinc finger protein 830</fullName>
    </recommendedName>
    <alternativeName>
        <fullName evidence="14">Coiled-coil domain-containing protein 16</fullName>
    </alternativeName>
</protein>
<keyword evidence="6" id="KW-0132">Cell division</keyword>
<dbReference type="GO" id="GO:0008270">
    <property type="term" value="F:zinc ion binding"/>
    <property type="evidence" value="ECO:0007669"/>
    <property type="project" value="UniProtKB-KW"/>
</dbReference>
<evidence type="ECO:0000256" key="3">
    <source>
        <dbReference type="ARBA" id="ARBA00017358"/>
    </source>
</evidence>
<evidence type="ECO:0000256" key="14">
    <source>
        <dbReference type="ARBA" id="ARBA00030672"/>
    </source>
</evidence>
<dbReference type="SUPFAM" id="SSF57667">
    <property type="entry name" value="beta-beta-alpha zinc fingers"/>
    <property type="match status" value="1"/>
</dbReference>
<dbReference type="GO" id="GO:0003676">
    <property type="term" value="F:nucleic acid binding"/>
    <property type="evidence" value="ECO:0007669"/>
    <property type="project" value="InterPro"/>
</dbReference>
<keyword evidence="9" id="KW-0498">Mitosis</keyword>
<evidence type="ECO:0000256" key="5">
    <source>
        <dbReference type="ARBA" id="ARBA00022473"/>
    </source>
</evidence>
<evidence type="ECO:0000256" key="8">
    <source>
        <dbReference type="ARBA" id="ARBA00022771"/>
    </source>
</evidence>
<evidence type="ECO:0000256" key="12">
    <source>
        <dbReference type="ARBA" id="ARBA00023242"/>
    </source>
</evidence>
<dbReference type="GO" id="GO:0044773">
    <property type="term" value="P:mitotic DNA damage checkpoint signaling"/>
    <property type="evidence" value="ECO:0007669"/>
    <property type="project" value="TreeGrafter"/>
</dbReference>
<dbReference type="GO" id="GO:0033314">
    <property type="term" value="P:mitotic DNA replication checkpoint signaling"/>
    <property type="evidence" value="ECO:0007669"/>
    <property type="project" value="TreeGrafter"/>
</dbReference>
<dbReference type="InterPro" id="IPR059039">
    <property type="entry name" value="ZNF380_CC"/>
</dbReference>
<accession>A0A2J7Q561</accession>
<keyword evidence="5" id="KW-0217">Developmental protein</keyword>
<dbReference type="AlphaFoldDB" id="A0A2J7Q561"/>
<evidence type="ECO:0000256" key="2">
    <source>
        <dbReference type="ARBA" id="ARBA00004324"/>
    </source>
</evidence>
<evidence type="ECO:0000256" key="11">
    <source>
        <dbReference type="ARBA" id="ARBA00023054"/>
    </source>
</evidence>
<dbReference type="Gene3D" id="3.30.160.60">
    <property type="entry name" value="Classic Zinc Finger"/>
    <property type="match status" value="1"/>
</dbReference>
<dbReference type="GO" id="GO:0005681">
    <property type="term" value="C:spliceosomal complex"/>
    <property type="evidence" value="ECO:0007669"/>
    <property type="project" value="InterPro"/>
</dbReference>
<keyword evidence="8" id="KW-0863">Zinc-finger</keyword>
<evidence type="ECO:0000256" key="10">
    <source>
        <dbReference type="ARBA" id="ARBA00022833"/>
    </source>
</evidence>
<dbReference type="PANTHER" id="PTHR13278:SF0">
    <property type="entry name" value="ZINC FINGER PROTEIN 830"/>
    <property type="match status" value="1"/>
</dbReference>
<dbReference type="SMART" id="SM00451">
    <property type="entry name" value="ZnF_U1"/>
    <property type="match status" value="1"/>
</dbReference>
<organism evidence="17 18">
    <name type="scientific">Cryptotermes secundus</name>
    <dbReference type="NCBI Taxonomy" id="105785"/>
    <lineage>
        <taxon>Eukaryota</taxon>
        <taxon>Metazoa</taxon>
        <taxon>Ecdysozoa</taxon>
        <taxon>Arthropoda</taxon>
        <taxon>Hexapoda</taxon>
        <taxon>Insecta</taxon>
        <taxon>Pterygota</taxon>
        <taxon>Neoptera</taxon>
        <taxon>Polyneoptera</taxon>
        <taxon>Dictyoptera</taxon>
        <taxon>Blattodea</taxon>
        <taxon>Blattoidea</taxon>
        <taxon>Termitoidae</taxon>
        <taxon>Kalotermitidae</taxon>
        <taxon>Cryptotermitinae</taxon>
        <taxon>Cryptotermes</taxon>
    </lineage>
</organism>
<dbReference type="GO" id="GO:0051301">
    <property type="term" value="P:cell division"/>
    <property type="evidence" value="ECO:0007669"/>
    <property type="project" value="UniProtKB-KW"/>
</dbReference>
<feature type="domain" description="U1-type" evidence="16">
    <location>
        <begin position="48"/>
        <end position="82"/>
    </location>
</feature>
<dbReference type="InterPro" id="IPR040050">
    <property type="entry name" value="ZNF830-like"/>
</dbReference>
<dbReference type="GO" id="GO:0016607">
    <property type="term" value="C:nuclear speck"/>
    <property type="evidence" value="ECO:0007669"/>
    <property type="project" value="UniProtKB-SubCell"/>
</dbReference>
<keyword evidence="7" id="KW-0479">Metal-binding</keyword>
<evidence type="ECO:0000256" key="1">
    <source>
        <dbReference type="ARBA" id="ARBA00004286"/>
    </source>
</evidence>
<dbReference type="InterPro" id="IPR003604">
    <property type="entry name" value="Matrin/U1-like-C_Znf_C2H2"/>
</dbReference>
<gene>
    <name evidence="17" type="ORF">B7P43_G01074</name>
</gene>
<keyword evidence="13" id="KW-0131">Cell cycle</keyword>
<dbReference type="InParanoid" id="A0A2J7Q561"/>
<reference evidence="17 18" key="1">
    <citation type="submission" date="2017-12" db="EMBL/GenBank/DDBJ databases">
        <title>Hemimetabolous genomes reveal molecular basis of termite eusociality.</title>
        <authorList>
            <person name="Harrison M.C."/>
            <person name="Jongepier E."/>
            <person name="Robertson H.M."/>
            <person name="Arning N."/>
            <person name="Bitard-Feildel T."/>
            <person name="Chao H."/>
            <person name="Childers C.P."/>
            <person name="Dinh H."/>
            <person name="Doddapaneni H."/>
            <person name="Dugan S."/>
            <person name="Gowin J."/>
            <person name="Greiner C."/>
            <person name="Han Y."/>
            <person name="Hu H."/>
            <person name="Hughes D.S.T."/>
            <person name="Huylmans A.-K."/>
            <person name="Kemena C."/>
            <person name="Kremer L.P.M."/>
            <person name="Lee S.L."/>
            <person name="Lopez-Ezquerra A."/>
            <person name="Mallet L."/>
            <person name="Monroy-Kuhn J.M."/>
            <person name="Moser A."/>
            <person name="Murali S.C."/>
            <person name="Muzny D.M."/>
            <person name="Otani S."/>
            <person name="Piulachs M.-D."/>
            <person name="Poelchau M."/>
            <person name="Qu J."/>
            <person name="Schaub F."/>
            <person name="Wada-Katsumata A."/>
            <person name="Worley K.C."/>
            <person name="Xie Q."/>
            <person name="Ylla G."/>
            <person name="Poulsen M."/>
            <person name="Gibbs R.A."/>
            <person name="Schal C."/>
            <person name="Richards S."/>
            <person name="Belles X."/>
            <person name="Korb J."/>
            <person name="Bornberg-Bauer E."/>
        </authorList>
    </citation>
    <scope>NUCLEOTIDE SEQUENCE [LARGE SCALE GENOMIC DNA]</scope>
    <source>
        <tissue evidence="17">Whole body</tissue>
    </source>
</reference>
<evidence type="ECO:0000256" key="13">
    <source>
        <dbReference type="ARBA" id="ARBA00023306"/>
    </source>
</evidence>
<dbReference type="InterPro" id="IPR036236">
    <property type="entry name" value="Znf_C2H2_sf"/>
</dbReference>
<keyword evidence="11" id="KW-0175">Coiled coil</keyword>
<dbReference type="FunCoup" id="A0A2J7Q561">
    <property type="interactions" value="1987"/>
</dbReference>
<evidence type="ECO:0000313" key="18">
    <source>
        <dbReference type="Proteomes" id="UP000235965"/>
    </source>
</evidence>
<evidence type="ECO:0000259" key="16">
    <source>
        <dbReference type="SMART" id="SM00451"/>
    </source>
</evidence>
<feature type="compositionally biased region" description="Polar residues" evidence="15">
    <location>
        <begin position="168"/>
        <end position="177"/>
    </location>
</feature>
<evidence type="ECO:0000313" key="17">
    <source>
        <dbReference type="EMBL" id="PNF23721.1"/>
    </source>
</evidence>
<dbReference type="STRING" id="105785.A0A2J7Q561"/>
<comment type="caution">
    <text evidence="17">The sequence shown here is derived from an EMBL/GenBank/DDBJ whole genome shotgun (WGS) entry which is preliminary data.</text>
</comment>
<dbReference type="GO" id="GO:0005694">
    <property type="term" value="C:chromosome"/>
    <property type="evidence" value="ECO:0007669"/>
    <property type="project" value="UniProtKB-SubCell"/>
</dbReference>
<dbReference type="Proteomes" id="UP000235965">
    <property type="component" value="Unassembled WGS sequence"/>
</dbReference>
<keyword evidence="18" id="KW-1185">Reference proteome</keyword>
<keyword evidence="12" id="KW-0539">Nucleus</keyword>
<evidence type="ECO:0000256" key="15">
    <source>
        <dbReference type="SAM" id="MobiDB-lite"/>
    </source>
</evidence>
<evidence type="ECO:0000256" key="6">
    <source>
        <dbReference type="ARBA" id="ARBA00022618"/>
    </source>
</evidence>
<comment type="subcellular location">
    <subcellularLocation>
        <location evidence="1">Chromosome</location>
    </subcellularLocation>
    <subcellularLocation>
        <location evidence="2">Nucleus speckle</location>
    </subcellularLocation>
</comment>
<dbReference type="GO" id="GO:0033260">
    <property type="term" value="P:nuclear DNA replication"/>
    <property type="evidence" value="ECO:0007669"/>
    <property type="project" value="TreeGrafter"/>
</dbReference>
<feature type="compositionally biased region" description="Acidic residues" evidence="15">
    <location>
        <begin position="149"/>
        <end position="164"/>
    </location>
</feature>
<dbReference type="EMBL" id="NEVH01018370">
    <property type="protein sequence ID" value="PNF23721.1"/>
    <property type="molecule type" value="Genomic_DNA"/>
</dbReference>
<feature type="region of interest" description="Disordered" evidence="15">
    <location>
        <begin position="142"/>
        <end position="182"/>
    </location>
</feature>
<proteinExistence type="predicted"/>
<evidence type="ECO:0000256" key="4">
    <source>
        <dbReference type="ARBA" id="ARBA00022454"/>
    </source>
</evidence>
<keyword evidence="4" id="KW-0158">Chromosome</keyword>
<evidence type="ECO:0000256" key="9">
    <source>
        <dbReference type="ARBA" id="ARBA00022776"/>
    </source>
</evidence>